<dbReference type="RefSeq" id="WP_301568899.1">
    <property type="nucleotide sequence ID" value="NZ_JAPWIE010000001.1"/>
</dbReference>
<dbReference type="Proteomes" id="UP001067235">
    <property type="component" value="Unassembled WGS sequence"/>
</dbReference>
<dbReference type="PANTHER" id="PTHR40763">
    <property type="entry name" value="MEMBRANE PROTEIN-RELATED"/>
    <property type="match status" value="1"/>
</dbReference>
<dbReference type="Pfam" id="PF08044">
    <property type="entry name" value="DUF1707"/>
    <property type="match status" value="1"/>
</dbReference>
<name>A0ABT4MN71_GORRU</name>
<evidence type="ECO:0000313" key="2">
    <source>
        <dbReference type="EMBL" id="MCZ4548447.1"/>
    </source>
</evidence>
<reference evidence="2" key="1">
    <citation type="submission" date="2022-12" db="EMBL/GenBank/DDBJ databases">
        <authorList>
            <person name="Krivoruchko A.V."/>
            <person name="Elkin A."/>
        </authorList>
    </citation>
    <scope>NUCLEOTIDE SEQUENCE</scope>
    <source>
        <strain evidence="2">IEGM 1388</strain>
    </source>
</reference>
<comment type="caution">
    <text evidence="2">The sequence shown here is derived from an EMBL/GenBank/DDBJ whole genome shotgun (WGS) entry which is preliminary data.</text>
</comment>
<evidence type="ECO:0000313" key="3">
    <source>
        <dbReference type="Proteomes" id="UP001067235"/>
    </source>
</evidence>
<feature type="domain" description="DUF1707" evidence="1">
    <location>
        <begin position="10"/>
        <end position="62"/>
    </location>
</feature>
<organism evidence="2 3">
    <name type="scientific">Gordonia rubripertincta</name>
    <name type="common">Rhodococcus corallinus</name>
    <dbReference type="NCBI Taxonomy" id="36822"/>
    <lineage>
        <taxon>Bacteria</taxon>
        <taxon>Bacillati</taxon>
        <taxon>Actinomycetota</taxon>
        <taxon>Actinomycetes</taxon>
        <taxon>Mycobacteriales</taxon>
        <taxon>Gordoniaceae</taxon>
        <taxon>Gordonia</taxon>
    </lineage>
</organism>
<protein>
    <submittedName>
        <fullName evidence="2">DUF1707 domain-containing protein</fullName>
    </submittedName>
</protein>
<gene>
    <name evidence="2" type="ORF">O4213_00530</name>
</gene>
<proteinExistence type="predicted"/>
<dbReference type="EMBL" id="JAPWIE010000001">
    <property type="protein sequence ID" value="MCZ4548447.1"/>
    <property type="molecule type" value="Genomic_DNA"/>
</dbReference>
<dbReference type="PANTHER" id="PTHR40763:SF5">
    <property type="entry name" value="MEMBRANE PROTEIN"/>
    <property type="match status" value="1"/>
</dbReference>
<keyword evidence="3" id="KW-1185">Reference proteome</keyword>
<sequence>MAPDHADDHIRVGNAERERAIALLNDAFSGGYLEIVEFEDRSEAVYAAKTRGDLRVVLEHLPLAGHLFPDSPVVAAALPTQAPVVPAGPVQLNAEWETVRRKGVWSVPPNILVTGSMGTIDLDFTNATLPGPLVNVQLQVSTSTVKLRVGADQEIRYSELDKSGWSSIKDKGGPPVRPGGSVINVSGSISAMTGVTIKRSAAPTSQF</sequence>
<evidence type="ECO:0000259" key="1">
    <source>
        <dbReference type="Pfam" id="PF08044"/>
    </source>
</evidence>
<accession>A0ABT4MN71</accession>
<dbReference type="InterPro" id="IPR012551">
    <property type="entry name" value="DUF1707_SHOCT-like"/>
</dbReference>